<proteinExistence type="predicted"/>
<gene>
    <name evidence="1" type="ORF">ABI_21170</name>
</gene>
<dbReference type="EMBL" id="GL883077">
    <property type="protein sequence ID" value="EGF93675.1"/>
    <property type="molecule type" value="Genomic_DNA"/>
</dbReference>
<evidence type="ECO:0000313" key="2">
    <source>
        <dbReference type="Proteomes" id="UP000006512"/>
    </source>
</evidence>
<name>F4QGJ4_9CAUL</name>
<reference evidence="2" key="1">
    <citation type="submission" date="2011-03" db="EMBL/GenBank/DDBJ databases">
        <title>Draft genome sequence of Brevundimonas diminuta.</title>
        <authorList>
            <person name="Brown P.J.B."/>
            <person name="Buechlein A."/>
            <person name="Hemmerich C."/>
            <person name="Brun Y.V."/>
        </authorList>
    </citation>
    <scope>NUCLEOTIDE SEQUENCE [LARGE SCALE GENOMIC DNA]</scope>
    <source>
        <strain evidence="2">C19</strain>
    </source>
</reference>
<dbReference type="HOGENOM" id="CLU_2803174_0_0_5"/>
<dbReference type="AlphaFoldDB" id="F4QGJ4"/>
<keyword evidence="2" id="KW-1185">Reference proteome</keyword>
<evidence type="ECO:0000313" key="1">
    <source>
        <dbReference type="EMBL" id="EGF93675.1"/>
    </source>
</evidence>
<dbReference type="STRING" id="715226.ABI_21170"/>
<sequence>MAASGKDTVTDFSAAQNDTIDVNAYTHVVVNTGWVSQAGTHVVIILGGGTVITVPNASQADVVSHMT</sequence>
<dbReference type="Proteomes" id="UP000006512">
    <property type="component" value="Unassembled WGS sequence"/>
</dbReference>
<protein>
    <submittedName>
        <fullName evidence="1">Uncharacterized protein</fullName>
    </submittedName>
</protein>
<accession>F4QGJ4</accession>
<organism evidence="1 2">
    <name type="scientific">Asticcacaulis biprosthecium C19</name>
    <dbReference type="NCBI Taxonomy" id="715226"/>
    <lineage>
        <taxon>Bacteria</taxon>
        <taxon>Pseudomonadati</taxon>
        <taxon>Pseudomonadota</taxon>
        <taxon>Alphaproteobacteria</taxon>
        <taxon>Caulobacterales</taxon>
        <taxon>Caulobacteraceae</taxon>
        <taxon>Asticcacaulis</taxon>
    </lineage>
</organism>